<dbReference type="Pfam" id="PF13899">
    <property type="entry name" value="Thioredoxin_7"/>
    <property type="match status" value="1"/>
</dbReference>
<evidence type="ECO:0000313" key="4">
    <source>
        <dbReference type="EMBL" id="WOF14466.1"/>
    </source>
</evidence>
<proteinExistence type="predicted"/>
<dbReference type="CDD" id="cd02947">
    <property type="entry name" value="TRX_family"/>
    <property type="match status" value="1"/>
</dbReference>
<gene>
    <name evidence="4" type="ORF">F1644_20380</name>
    <name evidence="3" type="ORF">GGR15_001636</name>
</gene>
<dbReference type="GeneID" id="86893705"/>
<evidence type="ECO:0000259" key="2">
    <source>
        <dbReference type="PROSITE" id="PS51352"/>
    </source>
</evidence>
<dbReference type="SUPFAM" id="SSF52833">
    <property type="entry name" value="Thioredoxin-like"/>
    <property type="match status" value="1"/>
</dbReference>
<feature type="domain" description="Thioredoxin" evidence="2">
    <location>
        <begin position="9"/>
        <end position="135"/>
    </location>
</feature>
<name>A0A7X5YBC1_9BACT</name>
<reference evidence="3 5" key="2">
    <citation type="submission" date="2020-03" db="EMBL/GenBank/DDBJ databases">
        <title>Genomic Encyclopedia of Type Strains, Phase IV (KMG-IV): sequencing the most valuable type-strain genomes for metagenomic binning, comparative biology and taxonomic classification.</title>
        <authorList>
            <person name="Goeker M."/>
        </authorList>
    </citation>
    <scope>NUCLEOTIDE SEQUENCE [LARGE SCALE GENOMIC DNA]</scope>
    <source>
        <strain evidence="3 5">DSM 105722</strain>
    </source>
</reference>
<dbReference type="PROSITE" id="PS51352">
    <property type="entry name" value="THIOREDOXIN_2"/>
    <property type="match status" value="1"/>
</dbReference>
<dbReference type="PANTHER" id="PTHR15337:SF11">
    <property type="entry name" value="THIOREDOXIN DOMAIN-CONTAINING PROTEIN"/>
    <property type="match status" value="1"/>
</dbReference>
<evidence type="ECO:0000313" key="3">
    <source>
        <dbReference type="EMBL" id="NJC18019.1"/>
    </source>
</evidence>
<dbReference type="AlphaFoldDB" id="A0A7X5YBC1"/>
<dbReference type="InterPro" id="IPR013766">
    <property type="entry name" value="Thioredoxin_domain"/>
</dbReference>
<dbReference type="EMBL" id="CP043839">
    <property type="protein sequence ID" value="WOF14466.1"/>
    <property type="molecule type" value="Genomic_DNA"/>
</dbReference>
<dbReference type="EMBL" id="JAATLI010000005">
    <property type="protein sequence ID" value="NJC18019.1"/>
    <property type="molecule type" value="Genomic_DNA"/>
</dbReference>
<dbReference type="GO" id="GO:0016853">
    <property type="term" value="F:isomerase activity"/>
    <property type="evidence" value="ECO:0007669"/>
    <property type="project" value="UniProtKB-KW"/>
</dbReference>
<keyword evidence="1" id="KW-0732">Signal</keyword>
<dbReference type="RefSeq" id="WP_118304151.1">
    <property type="nucleotide sequence ID" value="NZ_BMPA01000006.1"/>
</dbReference>
<evidence type="ECO:0000313" key="5">
    <source>
        <dbReference type="Proteomes" id="UP000576368"/>
    </source>
</evidence>
<keyword evidence="6" id="KW-1185">Reference proteome</keyword>
<evidence type="ECO:0000313" key="6">
    <source>
        <dbReference type="Proteomes" id="UP001302374"/>
    </source>
</evidence>
<dbReference type="InterPro" id="IPR051099">
    <property type="entry name" value="AGR/TXD"/>
</dbReference>
<sequence>MKNIILTAILLIASFTVFSQKGVNFEDLTFNEALAKAKAENKLVFMDCCTRWCGACIQIAKNLFPLESVGKLLNENFICLKYDMEKGEGPELGKRFNVNVYPTFLIIEQDGSIRHRFIGNTKEKVFIKRVKEGLDENTALKPLATKYNAGNREKDLLFQYAKNLIDLKDPSASNVVKDLFNVTTDKEKTSEEYWFIFKDEKICTQNSDVWKYLHEHRKEFYKTIGVKKVDSRIAAKLNHEMQTTISGENTKMNKKRLVEIGKEIKALDLATEKSLLASLAITKAAFTGDTGKLLSTCEKKLGQVQNGNQSTLIYYISAPFKKAPESQKTRWKELVKSL</sequence>
<dbReference type="Proteomes" id="UP001302374">
    <property type="component" value="Chromosome"/>
</dbReference>
<dbReference type="InterPro" id="IPR036249">
    <property type="entry name" value="Thioredoxin-like_sf"/>
</dbReference>
<evidence type="ECO:0000256" key="1">
    <source>
        <dbReference type="ARBA" id="ARBA00022729"/>
    </source>
</evidence>
<dbReference type="PANTHER" id="PTHR15337">
    <property type="entry name" value="ANTERIOR GRADIENT PROTEIN-RELATED"/>
    <property type="match status" value="1"/>
</dbReference>
<organism evidence="3 5">
    <name type="scientific">Butyricimonas paravirosa</name>
    <dbReference type="NCBI Taxonomy" id="1472417"/>
    <lineage>
        <taxon>Bacteria</taxon>
        <taxon>Pseudomonadati</taxon>
        <taxon>Bacteroidota</taxon>
        <taxon>Bacteroidia</taxon>
        <taxon>Bacteroidales</taxon>
        <taxon>Odoribacteraceae</taxon>
        <taxon>Butyricimonas</taxon>
    </lineage>
</organism>
<dbReference type="Proteomes" id="UP000576368">
    <property type="component" value="Unassembled WGS sequence"/>
</dbReference>
<protein>
    <submittedName>
        <fullName evidence="3">Thiol-disulfide isomerase/thioredoxin</fullName>
    </submittedName>
    <submittedName>
        <fullName evidence="4">Thioredoxin family protein</fullName>
    </submittedName>
</protein>
<reference evidence="4 6" key="1">
    <citation type="submission" date="2019-09" db="EMBL/GenBank/DDBJ databases">
        <title>Butyricimonas paravirosa DSM 105722 (=214-4 = JCM 18677 = CCUG 65563).</title>
        <authorList>
            <person name="Le Roy T."/>
            <person name="Cani P.D."/>
        </authorList>
    </citation>
    <scope>NUCLEOTIDE SEQUENCE [LARGE SCALE GENOMIC DNA]</scope>
    <source>
        <strain evidence="4 6">DSM 105722</strain>
    </source>
</reference>
<keyword evidence="3" id="KW-0413">Isomerase</keyword>
<dbReference type="Gene3D" id="3.40.30.10">
    <property type="entry name" value="Glutaredoxin"/>
    <property type="match status" value="1"/>
</dbReference>
<accession>A0A7X5YBC1</accession>